<evidence type="ECO:0000313" key="7">
    <source>
        <dbReference type="Proteomes" id="UP000507222"/>
    </source>
</evidence>
<dbReference type="Pfam" id="PF00249">
    <property type="entry name" value="Myb_DNA-binding"/>
    <property type="match status" value="1"/>
</dbReference>
<evidence type="ECO:0000259" key="4">
    <source>
        <dbReference type="PROSITE" id="PS50090"/>
    </source>
</evidence>
<feature type="region of interest" description="Disordered" evidence="3">
    <location>
        <begin position="1"/>
        <end position="31"/>
    </location>
</feature>
<evidence type="ECO:0000256" key="3">
    <source>
        <dbReference type="SAM" id="MobiDB-lite"/>
    </source>
</evidence>
<feature type="compositionally biased region" description="Basic and acidic residues" evidence="3">
    <location>
        <begin position="11"/>
        <end position="20"/>
    </location>
</feature>
<proteinExistence type="predicted"/>
<feature type="region of interest" description="Disordered" evidence="3">
    <location>
        <begin position="310"/>
        <end position="334"/>
    </location>
</feature>
<feature type="domain" description="Myb-like" evidence="4">
    <location>
        <begin position="222"/>
        <end position="269"/>
    </location>
</feature>
<name>A0A6J5U7X9_PRUAR</name>
<evidence type="ECO:0000256" key="2">
    <source>
        <dbReference type="ARBA" id="ARBA00023242"/>
    </source>
</evidence>
<comment type="subcellular location">
    <subcellularLocation>
        <location evidence="1">Nucleus</location>
    </subcellularLocation>
</comment>
<gene>
    <name evidence="6" type="ORF">CURHAP_LOCUS18911</name>
</gene>
<accession>A0A6J5U7X9</accession>
<feature type="region of interest" description="Disordered" evidence="3">
    <location>
        <begin position="191"/>
        <end position="212"/>
    </location>
</feature>
<dbReference type="PROSITE" id="PS50090">
    <property type="entry name" value="MYB_LIKE"/>
    <property type="match status" value="1"/>
</dbReference>
<sequence length="334" mass="36303">METVVGVEGSDEGKFEESGVEKSSSSLSSPKQIADPVVYKLVRVEGDGRLVPATDDEVMEVEEFLVDEKIEIPVVTDAGNVECISNEESSSGKSHKESSEGLSHSENTEPDAKLSARLEKFDSSGMGVAAKLVQEALSVRSSPPESEHADKVLKVRSASEQIQPLFAAEPEKDKRRSVMSTIELGKNLGLKQTDSSEDNSDDGIATVPTAKGGMRRKHHRAWTLVEVIKLVEGVSKCGTGRWSEIKRLSFASYSYRTSVDLKDKWRNLLKASFAQTPPDDGINSRKHASVPIPAAILLKVRELAEMHAQVPPNLGPGKLPSVSRSVHQTRSGYL</sequence>
<dbReference type="EMBL" id="CAEKDK010000003">
    <property type="protein sequence ID" value="CAB4272323.1"/>
    <property type="molecule type" value="Genomic_DNA"/>
</dbReference>
<dbReference type="Proteomes" id="UP000507222">
    <property type="component" value="Unassembled WGS sequence"/>
</dbReference>
<dbReference type="GO" id="GO:0005634">
    <property type="term" value="C:nucleus"/>
    <property type="evidence" value="ECO:0007669"/>
    <property type="project" value="UniProtKB-SubCell"/>
</dbReference>
<dbReference type="InterPro" id="IPR001005">
    <property type="entry name" value="SANT/Myb"/>
</dbReference>
<dbReference type="SMART" id="SM00717">
    <property type="entry name" value="SANT"/>
    <property type="match status" value="1"/>
</dbReference>
<keyword evidence="2" id="KW-0539">Nucleus</keyword>
<dbReference type="AlphaFoldDB" id="A0A6J5U7X9"/>
<dbReference type="CDD" id="cd11660">
    <property type="entry name" value="SANT_TRF"/>
    <property type="match status" value="1"/>
</dbReference>
<dbReference type="InterPro" id="IPR017930">
    <property type="entry name" value="Myb_dom"/>
</dbReference>
<dbReference type="InterPro" id="IPR009057">
    <property type="entry name" value="Homeodomain-like_sf"/>
</dbReference>
<dbReference type="PANTHER" id="PTHR47122">
    <property type="entry name" value="MYB-LIKE DNA-BINDING DOMAIN CONTAINING PROTEIN, EXPRESSED"/>
    <property type="match status" value="1"/>
</dbReference>
<dbReference type="SUPFAM" id="SSF46689">
    <property type="entry name" value="Homeodomain-like"/>
    <property type="match status" value="1"/>
</dbReference>
<reference evidence="6 7" key="1">
    <citation type="submission" date="2020-05" db="EMBL/GenBank/DDBJ databases">
        <authorList>
            <person name="Campoy J."/>
            <person name="Schneeberger K."/>
            <person name="Spophaly S."/>
        </authorList>
    </citation>
    <scope>NUCLEOTIDE SEQUENCE [LARGE SCALE GENOMIC DNA]</scope>
    <source>
        <strain evidence="6">PruArmRojPasFocal</strain>
    </source>
</reference>
<evidence type="ECO:0000259" key="5">
    <source>
        <dbReference type="PROSITE" id="PS51294"/>
    </source>
</evidence>
<feature type="compositionally biased region" description="Polar residues" evidence="3">
    <location>
        <begin position="322"/>
        <end position="334"/>
    </location>
</feature>
<dbReference type="Gene3D" id="1.10.246.220">
    <property type="match status" value="1"/>
</dbReference>
<dbReference type="PANTHER" id="PTHR47122:SF4">
    <property type="entry name" value="TRF-LIKE 3"/>
    <property type="match status" value="1"/>
</dbReference>
<organism evidence="6 7">
    <name type="scientific">Prunus armeniaca</name>
    <name type="common">Apricot</name>
    <name type="synonym">Armeniaca vulgaris</name>
    <dbReference type="NCBI Taxonomy" id="36596"/>
    <lineage>
        <taxon>Eukaryota</taxon>
        <taxon>Viridiplantae</taxon>
        <taxon>Streptophyta</taxon>
        <taxon>Embryophyta</taxon>
        <taxon>Tracheophyta</taxon>
        <taxon>Spermatophyta</taxon>
        <taxon>Magnoliopsida</taxon>
        <taxon>eudicotyledons</taxon>
        <taxon>Gunneridae</taxon>
        <taxon>Pentapetalae</taxon>
        <taxon>rosids</taxon>
        <taxon>fabids</taxon>
        <taxon>Rosales</taxon>
        <taxon>Rosaceae</taxon>
        <taxon>Amygdaloideae</taxon>
        <taxon>Amygdaleae</taxon>
        <taxon>Prunus</taxon>
    </lineage>
</organism>
<protein>
    <submittedName>
        <fullName evidence="6">Uncharacterized protein</fullName>
    </submittedName>
</protein>
<feature type="domain" description="HTH myb-type" evidence="5">
    <location>
        <begin position="214"/>
        <end position="273"/>
    </location>
</feature>
<evidence type="ECO:0000256" key="1">
    <source>
        <dbReference type="ARBA" id="ARBA00004123"/>
    </source>
</evidence>
<feature type="region of interest" description="Disordered" evidence="3">
    <location>
        <begin position="78"/>
        <end position="116"/>
    </location>
</feature>
<dbReference type="PROSITE" id="PS51294">
    <property type="entry name" value="HTH_MYB"/>
    <property type="match status" value="1"/>
</dbReference>
<evidence type="ECO:0000313" key="6">
    <source>
        <dbReference type="EMBL" id="CAB4272323.1"/>
    </source>
</evidence>
<feature type="compositionally biased region" description="Basic and acidic residues" evidence="3">
    <location>
        <begin position="106"/>
        <end position="116"/>
    </location>
</feature>